<keyword evidence="7" id="KW-0037">Angiogenesis</keyword>
<dbReference type="GO" id="GO:0001525">
    <property type="term" value="P:angiogenesis"/>
    <property type="evidence" value="ECO:0007669"/>
    <property type="project" value="UniProtKB-KW"/>
</dbReference>
<evidence type="ECO:0000256" key="8">
    <source>
        <dbReference type="ARBA" id="ARBA00022782"/>
    </source>
</evidence>
<feature type="compositionally biased region" description="Basic residues" evidence="16">
    <location>
        <begin position="354"/>
        <end position="370"/>
    </location>
</feature>
<keyword evidence="10 15" id="KW-0175">Coiled coil</keyword>
<feature type="compositionally biased region" description="Acidic residues" evidence="16">
    <location>
        <begin position="380"/>
        <end position="396"/>
    </location>
</feature>
<dbReference type="InterPro" id="IPR008984">
    <property type="entry name" value="SMAD_FHA_dom_sf"/>
</dbReference>
<evidence type="ECO:0000256" key="10">
    <source>
        <dbReference type="ARBA" id="ARBA00023054"/>
    </source>
</evidence>
<keyword evidence="8" id="KW-0221">Differentiation</keyword>
<proteinExistence type="predicted"/>
<comment type="subcellular location">
    <subcellularLocation>
        <location evidence="1">Cytoplasm</location>
    </subcellularLocation>
    <subcellularLocation>
        <location evidence="2">Secreted</location>
    </subcellularLocation>
</comment>
<feature type="compositionally biased region" description="Basic and acidic residues" evidence="16">
    <location>
        <begin position="628"/>
        <end position="637"/>
    </location>
</feature>
<dbReference type="GO" id="GO:0005576">
    <property type="term" value="C:extracellular region"/>
    <property type="evidence" value="ECO:0007669"/>
    <property type="project" value="UniProtKB-SubCell"/>
</dbReference>
<name>A0A6P7I8T4_9TELE</name>
<evidence type="ECO:0000313" key="19">
    <source>
        <dbReference type="Proteomes" id="UP000515145"/>
    </source>
</evidence>
<dbReference type="GO" id="GO:0001570">
    <property type="term" value="P:vasculogenesis"/>
    <property type="evidence" value="ECO:0007669"/>
    <property type="project" value="TreeGrafter"/>
</dbReference>
<dbReference type="InterPro" id="IPR041591">
    <property type="entry name" value="OCRE"/>
</dbReference>
<dbReference type="SMART" id="SM00240">
    <property type="entry name" value="FHA"/>
    <property type="match status" value="1"/>
</dbReference>
<dbReference type="Gene3D" id="2.60.200.20">
    <property type="match status" value="1"/>
</dbReference>
<sequence>MDEENGYGEKDPESEVAELRLKVESLKQELKECRAELCKLQKQLSQSERLQRSTESYNEDLRKQVEQLSAEIHERKKKGNDRVNSETQTEEYVWTETDYYNYYYGGYCQNTEVADTQESSNPVEAEAASAVAAVEAADYSEAAQVPALNAPAAEVSGQPDSSAAVTAEEGDGGSIADMLRSTAEEAMTQTGFVFDETTGMYYDHSTGFYYDLVSQLYYDATTGIYYYYDAESGRYQFHSRIEVPAAQTSAELYQENTAAEKKGKKFKKGVKKTLPQDDWEPKSSDTKPEKEETDWVERKMSKRNTESRKLEKRSRSPDAAPHRKDSSKHREERDKSSSRRKREKNGSHHDKTERSKKKRKKSKSEKHKRKKDETQNESEGNSEPEEGEITESEKEELESNHSFSSSSNSPSKENPESEMETQCQEVTNVMWPPCVRVTVVRSPVLQVGTLFIITADSPATIGREKDMDHAIRIPEMGVSKFHAEVYFDQEQQGYMLVDQGSQNGTVINGNRILQPKTKCEPHVLMHGDEVKMGETVLSFHIHSGTDTCDGCEPGQVMAHLSKHRREENTGPTLTKEDKESLRQKELKQMKAKYGLQTSEYDETKSLRNPKYKDRAESRRQTVGSEGVFQRDDAPASVHKEISEVNKGRKMLEKMGWKKGEGLGKGGTGMKDPIQLKIRKSQAGLGAGNVMSVDDVSMTKSKSQKNWEKARERFADTCQPDMLSPATQMNMTPKTWVKLEETENTQASSETG</sequence>
<dbReference type="GO" id="GO:0005737">
    <property type="term" value="C:cytoplasm"/>
    <property type="evidence" value="ECO:0007669"/>
    <property type="project" value="UniProtKB-SubCell"/>
</dbReference>
<reference evidence="20" key="1">
    <citation type="submission" date="2025-08" db="UniProtKB">
        <authorList>
            <consortium name="RefSeq"/>
        </authorList>
    </citation>
    <scope>IDENTIFICATION</scope>
</reference>
<dbReference type="SUPFAM" id="SSF49879">
    <property type="entry name" value="SMAD/FHA domain"/>
    <property type="match status" value="1"/>
</dbReference>
<feature type="compositionally biased region" description="Basic and acidic residues" evidence="16">
    <location>
        <begin position="344"/>
        <end position="353"/>
    </location>
</feature>
<dbReference type="Pfam" id="PF00498">
    <property type="entry name" value="FHA"/>
    <property type="match status" value="1"/>
</dbReference>
<evidence type="ECO:0000256" key="4">
    <source>
        <dbReference type="ARBA" id="ARBA00022490"/>
    </source>
</evidence>
<dbReference type="GO" id="GO:0003676">
    <property type="term" value="F:nucleic acid binding"/>
    <property type="evidence" value="ECO:0007669"/>
    <property type="project" value="InterPro"/>
</dbReference>
<dbReference type="FunFam" id="2.60.200.20:FF:000016">
    <property type="entry name" value="Angiogenic factor with G patch and FHA domains 1"/>
    <property type="match status" value="1"/>
</dbReference>
<dbReference type="GeneID" id="114435551"/>
<dbReference type="SMART" id="SM00443">
    <property type="entry name" value="G_patch"/>
    <property type="match status" value="1"/>
</dbReference>
<dbReference type="CTD" id="55109"/>
<dbReference type="PANTHER" id="PTHR23106:SF24">
    <property type="entry name" value="ANGIOGENIC FACTOR WITH G PATCH AND FHA DOMAINS 1"/>
    <property type="match status" value="1"/>
</dbReference>
<gene>
    <name evidence="20" type="primary">aggf1</name>
</gene>
<feature type="region of interest" description="Disordered" evidence="16">
    <location>
        <begin position="152"/>
        <end position="171"/>
    </location>
</feature>
<keyword evidence="19" id="KW-1185">Reference proteome</keyword>
<evidence type="ECO:0000256" key="2">
    <source>
        <dbReference type="ARBA" id="ARBA00004613"/>
    </source>
</evidence>
<dbReference type="CDD" id="cd22686">
    <property type="entry name" value="FHA_AGGF1"/>
    <property type="match status" value="1"/>
</dbReference>
<dbReference type="Pfam" id="PF01585">
    <property type="entry name" value="G-patch"/>
    <property type="match status" value="1"/>
</dbReference>
<comment type="subunit">
    <text evidence="12">Interacts with the secreted angiogenic factor TNFSF12.</text>
</comment>
<feature type="coiled-coil region" evidence="15">
    <location>
        <begin position="16"/>
        <end position="78"/>
    </location>
</feature>
<dbReference type="CDD" id="cd16164">
    <property type="entry name" value="OCRE_VG5Q"/>
    <property type="match status" value="1"/>
</dbReference>
<evidence type="ECO:0000256" key="11">
    <source>
        <dbReference type="ARBA" id="ARBA00053945"/>
    </source>
</evidence>
<evidence type="ECO:0000256" key="3">
    <source>
        <dbReference type="ARBA" id="ARBA00022473"/>
    </source>
</evidence>
<dbReference type="Pfam" id="PF17780">
    <property type="entry name" value="OCRE"/>
    <property type="match status" value="1"/>
</dbReference>
<evidence type="ECO:0000256" key="5">
    <source>
        <dbReference type="ARBA" id="ARBA00022525"/>
    </source>
</evidence>
<keyword evidence="9" id="KW-0007">Acetylation</keyword>
<keyword evidence="4" id="KW-0963">Cytoplasm</keyword>
<feature type="region of interest" description="Disordered" evidence="16">
    <location>
        <begin position="562"/>
        <end position="581"/>
    </location>
</feature>
<evidence type="ECO:0000259" key="18">
    <source>
        <dbReference type="PROSITE" id="PS50174"/>
    </source>
</evidence>
<accession>A0A6P7I8T4</accession>
<dbReference type="AlphaFoldDB" id="A0A6P7I8T4"/>
<evidence type="ECO:0000256" key="14">
    <source>
        <dbReference type="ARBA" id="ARBA00080673"/>
    </source>
</evidence>
<feature type="region of interest" description="Disordered" evidence="16">
    <location>
        <begin position="588"/>
        <end position="637"/>
    </location>
</feature>
<keyword evidence="6" id="KW-0597">Phosphoprotein</keyword>
<dbReference type="InterPro" id="IPR000253">
    <property type="entry name" value="FHA_dom"/>
</dbReference>
<dbReference type="PANTHER" id="PTHR23106">
    <property type="entry name" value="ANGIOGENIC FACTOR WITH G PATCH AND FHA DOMAINS 1"/>
    <property type="match status" value="1"/>
</dbReference>
<dbReference type="InterPro" id="IPR053027">
    <property type="entry name" value="AGGF1"/>
</dbReference>
<dbReference type="PROSITE" id="PS50174">
    <property type="entry name" value="G_PATCH"/>
    <property type="match status" value="1"/>
</dbReference>
<dbReference type="PROSITE" id="PS50006">
    <property type="entry name" value="FHA_DOMAIN"/>
    <property type="match status" value="1"/>
</dbReference>
<evidence type="ECO:0000256" key="9">
    <source>
        <dbReference type="ARBA" id="ARBA00022990"/>
    </source>
</evidence>
<dbReference type="RefSeq" id="XP_028261091.1">
    <property type="nucleotide sequence ID" value="XM_028405290.1"/>
</dbReference>
<feature type="domain" description="FHA" evidence="17">
    <location>
        <begin position="459"/>
        <end position="512"/>
    </location>
</feature>
<evidence type="ECO:0000256" key="15">
    <source>
        <dbReference type="SAM" id="Coils"/>
    </source>
</evidence>
<feature type="compositionally biased region" description="Basic and acidic residues" evidence="16">
    <location>
        <begin position="564"/>
        <end position="581"/>
    </location>
</feature>
<keyword evidence="5" id="KW-0964">Secreted</keyword>
<protein>
    <recommendedName>
        <fullName evidence="13">Angiogenic factor with G patch and FHA domains 1</fullName>
    </recommendedName>
    <alternativeName>
        <fullName evidence="14">Angiogenic factor VG5Q</fullName>
    </alternativeName>
</protein>
<evidence type="ECO:0000256" key="16">
    <source>
        <dbReference type="SAM" id="MobiDB-lite"/>
    </source>
</evidence>
<evidence type="ECO:0000256" key="7">
    <source>
        <dbReference type="ARBA" id="ARBA00022657"/>
    </source>
</evidence>
<feature type="compositionally biased region" description="Basic residues" evidence="16">
    <location>
        <begin position="262"/>
        <end position="271"/>
    </location>
</feature>
<evidence type="ECO:0000256" key="1">
    <source>
        <dbReference type="ARBA" id="ARBA00004496"/>
    </source>
</evidence>
<evidence type="ECO:0000256" key="12">
    <source>
        <dbReference type="ARBA" id="ARBA00062654"/>
    </source>
</evidence>
<feature type="domain" description="G-patch" evidence="18">
    <location>
        <begin position="643"/>
        <end position="689"/>
    </location>
</feature>
<feature type="compositionally biased region" description="Basic and acidic residues" evidence="16">
    <location>
        <begin position="279"/>
        <end position="337"/>
    </location>
</feature>
<feature type="compositionally biased region" description="Basic and acidic residues" evidence="16">
    <location>
        <begin position="601"/>
        <end position="619"/>
    </location>
</feature>
<feature type="region of interest" description="Disordered" evidence="16">
    <location>
        <begin position="258"/>
        <end position="423"/>
    </location>
</feature>
<dbReference type="InterPro" id="IPR000467">
    <property type="entry name" value="G_patch_dom"/>
</dbReference>
<dbReference type="Proteomes" id="UP000515145">
    <property type="component" value="Chromosome 5"/>
</dbReference>
<dbReference type="InterPro" id="IPR035624">
    <property type="entry name" value="AGGF1_OCRE"/>
</dbReference>
<comment type="function">
    <text evidence="11">Promotes angiogenesis and the proliferation of endothelial cells. Able to bind to endothelial cells and promote cell proliferation, suggesting that it may act in an autocrine fashion.</text>
</comment>
<keyword evidence="3" id="KW-0217">Developmental protein</keyword>
<evidence type="ECO:0000256" key="13">
    <source>
        <dbReference type="ARBA" id="ARBA00067796"/>
    </source>
</evidence>
<evidence type="ECO:0000313" key="20">
    <source>
        <dbReference type="RefSeq" id="XP_028261091.1"/>
    </source>
</evidence>
<organism evidence="19 20">
    <name type="scientific">Parambassis ranga</name>
    <name type="common">Indian glassy fish</name>
    <dbReference type="NCBI Taxonomy" id="210632"/>
    <lineage>
        <taxon>Eukaryota</taxon>
        <taxon>Metazoa</taxon>
        <taxon>Chordata</taxon>
        <taxon>Craniata</taxon>
        <taxon>Vertebrata</taxon>
        <taxon>Euteleostomi</taxon>
        <taxon>Actinopterygii</taxon>
        <taxon>Neopterygii</taxon>
        <taxon>Teleostei</taxon>
        <taxon>Neoteleostei</taxon>
        <taxon>Acanthomorphata</taxon>
        <taxon>Ovalentaria</taxon>
        <taxon>Ambassidae</taxon>
        <taxon>Parambassis</taxon>
    </lineage>
</organism>
<evidence type="ECO:0000256" key="6">
    <source>
        <dbReference type="ARBA" id="ARBA00022553"/>
    </source>
</evidence>
<feature type="compositionally biased region" description="Low complexity" evidence="16">
    <location>
        <begin position="400"/>
        <end position="412"/>
    </location>
</feature>
<dbReference type="InParanoid" id="A0A6P7I8T4"/>
<evidence type="ECO:0000259" key="17">
    <source>
        <dbReference type="PROSITE" id="PS50006"/>
    </source>
</evidence>